<accession>A0AC34FJX4</accession>
<evidence type="ECO:0000313" key="2">
    <source>
        <dbReference type="WBParaSite" id="ES5_v2.g17561.t1"/>
    </source>
</evidence>
<proteinExistence type="predicted"/>
<dbReference type="Proteomes" id="UP000887579">
    <property type="component" value="Unplaced"/>
</dbReference>
<organism evidence="1 2">
    <name type="scientific">Panagrolaimus sp. ES5</name>
    <dbReference type="NCBI Taxonomy" id="591445"/>
    <lineage>
        <taxon>Eukaryota</taxon>
        <taxon>Metazoa</taxon>
        <taxon>Ecdysozoa</taxon>
        <taxon>Nematoda</taxon>
        <taxon>Chromadorea</taxon>
        <taxon>Rhabditida</taxon>
        <taxon>Tylenchina</taxon>
        <taxon>Panagrolaimomorpha</taxon>
        <taxon>Panagrolaimoidea</taxon>
        <taxon>Panagrolaimidae</taxon>
        <taxon>Panagrolaimus</taxon>
    </lineage>
</organism>
<protein>
    <submittedName>
        <fullName evidence="2">Uncharacterized protein</fullName>
    </submittedName>
</protein>
<dbReference type="WBParaSite" id="ES5_v2.g17561.t1">
    <property type="protein sequence ID" value="ES5_v2.g17561.t1"/>
    <property type="gene ID" value="ES5_v2.g17561"/>
</dbReference>
<evidence type="ECO:0000313" key="1">
    <source>
        <dbReference type="Proteomes" id="UP000887579"/>
    </source>
</evidence>
<name>A0AC34FJX4_9BILA</name>
<sequence length="75" mass="8209">MAKLFYIFVIVALFMIHISMATINQDISNDRFKLSGGPCSAKCCKNPFSNCGVCKRAPGHKSISCGYGRVCVCKK</sequence>
<reference evidence="2" key="1">
    <citation type="submission" date="2022-11" db="UniProtKB">
        <authorList>
            <consortium name="WormBaseParasite"/>
        </authorList>
    </citation>
    <scope>IDENTIFICATION</scope>
</reference>